<evidence type="ECO:0000259" key="9">
    <source>
        <dbReference type="Pfam" id="PF17667"/>
    </source>
</evidence>
<feature type="transmembrane region" description="Helical" evidence="6">
    <location>
        <begin position="279"/>
        <end position="296"/>
    </location>
</feature>
<evidence type="ECO:0000256" key="2">
    <source>
        <dbReference type="ARBA" id="ARBA00022692"/>
    </source>
</evidence>
<dbReference type="InterPro" id="IPR029071">
    <property type="entry name" value="Ubiquitin-like_domsf"/>
</dbReference>
<dbReference type="InterPro" id="IPR011009">
    <property type="entry name" value="Kinase-like_dom_sf"/>
</dbReference>
<dbReference type="Pfam" id="PF17667">
    <property type="entry name" value="Pkinase_fungal"/>
    <property type="match status" value="1"/>
</dbReference>
<feature type="transmembrane region" description="Helical" evidence="6">
    <location>
        <begin position="380"/>
        <end position="400"/>
    </location>
</feature>
<accession>A0A8H4R528</accession>
<gene>
    <name evidence="10" type="ORF">D9613_009261</name>
</gene>
<feature type="compositionally biased region" description="Polar residues" evidence="5">
    <location>
        <begin position="1410"/>
        <end position="1424"/>
    </location>
</feature>
<dbReference type="SUPFAM" id="SSF56112">
    <property type="entry name" value="Protein kinase-like (PK-like)"/>
    <property type="match status" value="1"/>
</dbReference>
<dbReference type="GO" id="GO:0016020">
    <property type="term" value="C:membrane"/>
    <property type="evidence" value="ECO:0007669"/>
    <property type="project" value="UniProtKB-SubCell"/>
</dbReference>
<evidence type="ECO:0000313" key="11">
    <source>
        <dbReference type="Proteomes" id="UP000521872"/>
    </source>
</evidence>
<evidence type="ECO:0000259" key="7">
    <source>
        <dbReference type="Pfam" id="PF00892"/>
    </source>
</evidence>
<proteinExistence type="predicted"/>
<feature type="domain" description="Rad60/SUMO-like" evidence="8">
    <location>
        <begin position="18"/>
        <end position="76"/>
    </location>
</feature>
<comment type="subcellular location">
    <subcellularLocation>
        <location evidence="1">Membrane</location>
        <topology evidence="1">Multi-pass membrane protein</topology>
    </subcellularLocation>
</comment>
<feature type="transmembrane region" description="Helical" evidence="6">
    <location>
        <begin position="308"/>
        <end position="326"/>
    </location>
</feature>
<name>A0A8H4R528_9AGAR</name>
<feature type="transmembrane region" description="Helical" evidence="6">
    <location>
        <begin position="213"/>
        <end position="234"/>
    </location>
</feature>
<organism evidence="10 11">
    <name type="scientific">Agrocybe pediades</name>
    <dbReference type="NCBI Taxonomy" id="84607"/>
    <lineage>
        <taxon>Eukaryota</taxon>
        <taxon>Fungi</taxon>
        <taxon>Dikarya</taxon>
        <taxon>Basidiomycota</taxon>
        <taxon>Agaricomycotina</taxon>
        <taxon>Agaricomycetes</taxon>
        <taxon>Agaricomycetidae</taxon>
        <taxon>Agaricales</taxon>
        <taxon>Agaricineae</taxon>
        <taxon>Strophariaceae</taxon>
        <taxon>Agrocybe</taxon>
    </lineage>
</organism>
<reference evidence="10 11" key="1">
    <citation type="submission" date="2019-12" db="EMBL/GenBank/DDBJ databases">
        <authorList>
            <person name="Floudas D."/>
            <person name="Bentzer J."/>
            <person name="Ahren D."/>
            <person name="Johansson T."/>
            <person name="Persson P."/>
            <person name="Tunlid A."/>
        </authorList>
    </citation>
    <scope>NUCLEOTIDE SEQUENCE [LARGE SCALE GENOMIC DNA]</scope>
    <source>
        <strain evidence="10 11">CBS 102.39</strain>
    </source>
</reference>
<feature type="domain" description="EamA" evidence="7">
    <location>
        <begin position="354"/>
        <end position="483"/>
    </location>
</feature>
<dbReference type="EMBL" id="JAACJL010000002">
    <property type="protein sequence ID" value="KAF4622315.1"/>
    <property type="molecule type" value="Genomic_DNA"/>
</dbReference>
<feature type="transmembrane region" description="Helical" evidence="6">
    <location>
        <begin position="412"/>
        <end position="432"/>
    </location>
</feature>
<feature type="transmembrane region" description="Helical" evidence="6">
    <location>
        <begin position="444"/>
        <end position="461"/>
    </location>
</feature>
<feature type="region of interest" description="Disordered" evidence="5">
    <location>
        <begin position="540"/>
        <end position="581"/>
    </location>
</feature>
<protein>
    <submittedName>
        <fullName evidence="10">Uncharacterized protein</fullName>
    </submittedName>
</protein>
<dbReference type="Pfam" id="PF11976">
    <property type="entry name" value="Rad60-SLD"/>
    <property type="match status" value="1"/>
</dbReference>
<dbReference type="InterPro" id="IPR037185">
    <property type="entry name" value="EmrE-like"/>
</dbReference>
<comment type="caution">
    <text evidence="10">The sequence shown here is derived from an EMBL/GenBank/DDBJ whole genome shotgun (WGS) entry which is preliminary data.</text>
</comment>
<feature type="region of interest" description="Disordered" evidence="5">
    <location>
        <begin position="1192"/>
        <end position="1216"/>
    </location>
</feature>
<feature type="compositionally biased region" description="Polar residues" evidence="5">
    <location>
        <begin position="1024"/>
        <end position="1038"/>
    </location>
</feature>
<feature type="domain" description="Fungal-type protein kinase" evidence="9">
    <location>
        <begin position="740"/>
        <end position="1272"/>
    </location>
</feature>
<feature type="transmembrane region" description="Helical" evidence="6">
    <location>
        <begin position="246"/>
        <end position="267"/>
    </location>
</feature>
<dbReference type="Pfam" id="PF00892">
    <property type="entry name" value="EamA"/>
    <property type="match status" value="2"/>
</dbReference>
<dbReference type="CDD" id="cd01763">
    <property type="entry name" value="Ubl_SUMO_like"/>
    <property type="match status" value="1"/>
</dbReference>
<dbReference type="InterPro" id="IPR000620">
    <property type="entry name" value="EamA_dom"/>
</dbReference>
<evidence type="ECO:0000256" key="6">
    <source>
        <dbReference type="SAM" id="Phobius"/>
    </source>
</evidence>
<feature type="transmembrane region" description="Helical" evidence="6">
    <location>
        <begin position="182"/>
        <end position="201"/>
    </location>
</feature>
<evidence type="ECO:0000256" key="3">
    <source>
        <dbReference type="ARBA" id="ARBA00022989"/>
    </source>
</evidence>
<feature type="transmembrane region" description="Helical" evidence="6">
    <location>
        <begin position="348"/>
        <end position="368"/>
    </location>
</feature>
<dbReference type="SUPFAM" id="SSF103481">
    <property type="entry name" value="Multidrug resistance efflux transporter EmrE"/>
    <property type="match status" value="2"/>
</dbReference>
<dbReference type="PANTHER" id="PTHR22911:SF6">
    <property type="entry name" value="SOLUTE CARRIER FAMILY 35 MEMBER G1"/>
    <property type="match status" value="1"/>
</dbReference>
<keyword evidence="2 6" id="KW-0812">Transmembrane</keyword>
<feature type="compositionally biased region" description="Basic and acidic residues" evidence="5">
    <location>
        <begin position="563"/>
        <end position="575"/>
    </location>
</feature>
<dbReference type="InterPro" id="IPR022617">
    <property type="entry name" value="Rad60/SUMO-like_dom"/>
</dbReference>
<sequence>MTVDNPENAKVQLTVTFEGQAVKFNTKRQKPLAKVFSTFCERINKDENTLRFYFNGNRVRPEQTPDELDLEDDEENEIVAFLGQPSSSRSISAVNYRLILFLFFPTMSASSKTYGAVSRTDAETHGQGKLTQSPPVIPGQAVHEAAHGIQDGVGNDSGQEGGSYTRRNGCTARTLEVVRANIGLLLVVAAQAFFAMMNTAVKRLHKVDPPVTTFQLMIVRMIFTFVFSVLYMYASKIPDPLLGPKGVRLLLLSRGVGGTMGLFGLYFSLQYLSLSDATVLTFMTPTTTALTAAILLKEVYTIQQALSGLVSLVGVVLIARPAFIFGDKSVIHLLLQAVDDQVNPEKRLLAVGAGLLGVFGSTIAYTSIRAIGKRCHPMHAMIAFSMQCIIGSSIGMIVTGTPFVFPASNPEWMVLLCIIGVLGFMAQIFLTMGLQREAAGRGTMAVYTQLIFAMILELIFFHTLPSLLSLLGASMIVTSAVYVALTKKVQPAQAIPPPSPKEDEENQDPERTWLLSSENNANEARNITAKVWTPKWRLQPPETSAMAQPASDALSTPKKQRSAIREHSETPRSRVLDAGNTKINDNRSDILEVMKPEISECSLDRFRDHYAPFKIPEDEVSAIISKLLEKKTKKKTSYICTQSAEGKRVFTAFNKPPGPKNEDGKYRPLEDIALAIAEAALEVDEFASKRTLNYFFRCCSRTQLRSDTAGSDHLVDGVFEKCCTCGHEEAHTLSRHSKVVQNHANSDVIQMRNIASVFEFKTKETDANKYDNGKKVVSASVQLMNEDPRRMFSYAFTIERSEITLWYFCRSHSVMAGHIRLDSPEDFERLVTTFLSFMFATPEEMGYDPTITVHEDGDETQYTYKIPGDEARPQRSSDDRFFRTVASIDDPRSLNITGRSTRVWEVQEMESAEDNAATINDGIHYVLKDVWLESAAPTEWEIQKQIFADIESFLSKTSESLSNDGLAELSALQQKHANLLEDDAFKRYFMTIIADYEGRHTPAYAKHGTRSIPNTLEEIRRTSKQSPQSGRQNTSVSRPASAPRLPVLRQYATKRQYRLVFKELCQDVGKLDTLGDVMDVLQEVLIPLQLMHCAGWVHRDISCGNILAYKPGGDRQSRWQAKLSDLEYAKQFPPSENDPDAWDKDPKTGTPYFMPHEILLGEYLSLPTVTLTAEEMLARQNKKQEIIRQLRGAKDEVEDDEHGNEKQGNKEEQYREWEWEQKKKEKMELEEREKMKDNTGHGPTQVAVENPFRVVHNPQHDIESLWWLALWTLTLRVNHTSSSRKWAFSIFQHTLVPSTQRRDAFNFDIEDNLFKYLHKDLREPFAIAMGTFRALLHYSYRVREQKDLVLELTTYAEVYGYADNFFKTIRADRESARKWRAMKLEQDQADIPKAKRPRSVSNPEVDEASGSEQPNAESSASAGQRSLKRPKV</sequence>
<keyword evidence="3 6" id="KW-1133">Transmembrane helix</keyword>
<evidence type="ECO:0000256" key="5">
    <source>
        <dbReference type="SAM" id="MobiDB-lite"/>
    </source>
</evidence>
<dbReference type="Proteomes" id="UP000521872">
    <property type="component" value="Unassembled WGS sequence"/>
</dbReference>
<evidence type="ECO:0000313" key="10">
    <source>
        <dbReference type="EMBL" id="KAF4622315.1"/>
    </source>
</evidence>
<dbReference type="Gene3D" id="3.10.20.90">
    <property type="entry name" value="Phosphatidylinositol 3-kinase Catalytic Subunit, Chain A, domain 1"/>
    <property type="match status" value="1"/>
</dbReference>
<dbReference type="Gene3D" id="1.10.510.10">
    <property type="entry name" value="Transferase(Phosphotransferase) domain 1"/>
    <property type="match status" value="1"/>
</dbReference>
<keyword evidence="11" id="KW-1185">Reference proteome</keyword>
<feature type="compositionally biased region" description="Basic and acidic residues" evidence="5">
    <location>
        <begin position="1203"/>
        <end position="1216"/>
    </location>
</feature>
<keyword evidence="4 6" id="KW-0472">Membrane</keyword>
<dbReference type="PANTHER" id="PTHR22911">
    <property type="entry name" value="ACYL-MALONYL CONDENSING ENZYME-RELATED"/>
    <property type="match status" value="1"/>
</dbReference>
<feature type="region of interest" description="Disordered" evidence="5">
    <location>
        <begin position="1386"/>
        <end position="1432"/>
    </location>
</feature>
<evidence type="ECO:0000259" key="8">
    <source>
        <dbReference type="Pfam" id="PF11976"/>
    </source>
</evidence>
<feature type="domain" description="EamA" evidence="7">
    <location>
        <begin position="182"/>
        <end position="319"/>
    </location>
</feature>
<evidence type="ECO:0000256" key="4">
    <source>
        <dbReference type="ARBA" id="ARBA00023136"/>
    </source>
</evidence>
<feature type="region of interest" description="Disordered" evidence="5">
    <location>
        <begin position="1020"/>
        <end position="1042"/>
    </location>
</feature>
<evidence type="ECO:0000256" key="1">
    <source>
        <dbReference type="ARBA" id="ARBA00004141"/>
    </source>
</evidence>
<dbReference type="InterPro" id="IPR040976">
    <property type="entry name" value="Pkinase_fungal"/>
</dbReference>
<dbReference type="SUPFAM" id="SSF54236">
    <property type="entry name" value="Ubiquitin-like"/>
    <property type="match status" value="1"/>
</dbReference>